<dbReference type="EMBL" id="JASJUT010000001">
    <property type="protein sequence ID" value="MDK2593943.1"/>
    <property type="molecule type" value="Genomic_DNA"/>
</dbReference>
<protein>
    <submittedName>
        <fullName evidence="5">HlyD family efflux transporter periplasmic adaptor subunit</fullName>
    </submittedName>
</protein>
<keyword evidence="4" id="KW-0732">Signal</keyword>
<evidence type="ECO:0000256" key="2">
    <source>
        <dbReference type="SAM" id="Coils"/>
    </source>
</evidence>
<dbReference type="Gene3D" id="2.40.420.20">
    <property type="match status" value="1"/>
</dbReference>
<reference evidence="5 6" key="1">
    <citation type="submission" date="2023-05" db="EMBL/GenBank/DDBJ databases">
        <title>Pseudoalteromonas ardens sp. nov., Pseudoalteromonas obscura sp. nov., and Pseudoalteromonas umbrosa sp. nov., isolated from the coral Montipora capitata.</title>
        <authorList>
            <person name="Thomas E.M."/>
            <person name="Smith E.M."/>
            <person name="Papke E."/>
            <person name="Shlafstein M.D."/>
            <person name="Oline D.K."/>
            <person name="Videau P."/>
            <person name="Saw J.H."/>
            <person name="Strangman W.K."/>
            <person name="Ushijima B."/>
        </authorList>
    </citation>
    <scope>NUCLEOTIDE SEQUENCE [LARGE SCALE GENOMIC DNA]</scope>
    <source>
        <strain evidence="5 6">P94</strain>
    </source>
</reference>
<evidence type="ECO:0000256" key="4">
    <source>
        <dbReference type="SAM" id="SignalP"/>
    </source>
</evidence>
<comment type="caution">
    <text evidence="5">The sequence shown here is derived from an EMBL/GenBank/DDBJ whole genome shotgun (WGS) entry which is preliminary data.</text>
</comment>
<sequence>MKLKHALLCAFFLQAGHVMASPGAHGPNGEHLDQKASRADGGLGRQSDGSVIMPMKHQALLNIRTHFATESMADKHVRLDAIVKPHPAGYAKIQSSRDGRLDAPEAGILPSGSKVVAGDVLGLVRYQDTDYELASQTSELIAIRNRIEQTKRDVSRLKKLGELASKQALEQLETELLSLTQQSRALQKGLEKPEVLISPVSGVLINHAVSRGQWVEAGQTLFEVISPEQLIVEASTNDSHLPAILSTAKAITHPALNFNYIGHTPVRVNGLIHVNFELEKAAEAPALLVNQRITIQAPINEQQRGIVLPSDAIVRSQNNLPQVWIKLSAERFLPQLVKYENLQPGFVLVTQGLGADNRVVVTGASLLNQVR</sequence>
<keyword evidence="2" id="KW-0175">Coiled coil</keyword>
<organism evidence="5 6">
    <name type="scientific">Pseudoalteromonas obscura</name>
    <dbReference type="NCBI Taxonomy" id="3048491"/>
    <lineage>
        <taxon>Bacteria</taxon>
        <taxon>Pseudomonadati</taxon>
        <taxon>Pseudomonadota</taxon>
        <taxon>Gammaproteobacteria</taxon>
        <taxon>Alteromonadales</taxon>
        <taxon>Pseudoalteromonadaceae</taxon>
        <taxon>Pseudoalteromonas</taxon>
    </lineage>
</organism>
<evidence type="ECO:0000256" key="1">
    <source>
        <dbReference type="ARBA" id="ARBA00022448"/>
    </source>
</evidence>
<name>A0ABT7EFQ5_9GAMM</name>
<feature type="coiled-coil region" evidence="2">
    <location>
        <begin position="133"/>
        <end position="189"/>
    </location>
</feature>
<dbReference type="PANTHER" id="PTHR30097">
    <property type="entry name" value="CATION EFFLUX SYSTEM PROTEIN CUSB"/>
    <property type="match status" value="1"/>
</dbReference>
<dbReference type="Gene3D" id="1.10.287.470">
    <property type="entry name" value="Helix hairpin bin"/>
    <property type="match status" value="1"/>
</dbReference>
<dbReference type="RefSeq" id="WP_284136220.1">
    <property type="nucleotide sequence ID" value="NZ_JASJUT010000001.1"/>
</dbReference>
<evidence type="ECO:0000313" key="6">
    <source>
        <dbReference type="Proteomes" id="UP001231915"/>
    </source>
</evidence>
<accession>A0ABT7EFQ5</accession>
<proteinExistence type="predicted"/>
<dbReference type="Proteomes" id="UP001231915">
    <property type="component" value="Unassembled WGS sequence"/>
</dbReference>
<evidence type="ECO:0000313" key="5">
    <source>
        <dbReference type="EMBL" id="MDK2593943.1"/>
    </source>
</evidence>
<dbReference type="Gene3D" id="2.40.50.100">
    <property type="match status" value="1"/>
</dbReference>
<keyword evidence="6" id="KW-1185">Reference proteome</keyword>
<feature type="region of interest" description="Disordered" evidence="3">
    <location>
        <begin position="23"/>
        <end position="45"/>
    </location>
</feature>
<feature type="signal peptide" evidence="4">
    <location>
        <begin position="1"/>
        <end position="20"/>
    </location>
</feature>
<gene>
    <name evidence="5" type="ORF">QNM18_02535</name>
</gene>
<dbReference type="PANTHER" id="PTHR30097:SF4">
    <property type="entry name" value="SLR6042 PROTEIN"/>
    <property type="match status" value="1"/>
</dbReference>
<feature type="chain" id="PRO_5045250998" evidence="4">
    <location>
        <begin position="21"/>
        <end position="371"/>
    </location>
</feature>
<evidence type="ECO:0000256" key="3">
    <source>
        <dbReference type="SAM" id="MobiDB-lite"/>
    </source>
</evidence>
<dbReference type="Gene3D" id="2.40.30.170">
    <property type="match status" value="1"/>
</dbReference>
<dbReference type="InterPro" id="IPR051909">
    <property type="entry name" value="MFP_Cation_Efflux"/>
</dbReference>
<keyword evidence="1" id="KW-0813">Transport</keyword>
<feature type="compositionally biased region" description="Basic and acidic residues" evidence="3">
    <location>
        <begin position="28"/>
        <end position="38"/>
    </location>
</feature>